<comment type="caution">
    <text evidence="4">The sequence shown here is derived from an EMBL/GenBank/DDBJ whole genome shotgun (WGS) entry which is preliminary data.</text>
</comment>
<keyword evidence="1" id="KW-0808">Transferase</keyword>
<feature type="domain" description="N-acetyltransferase" evidence="3">
    <location>
        <begin position="6"/>
        <end position="163"/>
    </location>
</feature>
<dbReference type="InterPro" id="IPR000182">
    <property type="entry name" value="GNAT_dom"/>
</dbReference>
<dbReference type="Proteomes" id="UP001196565">
    <property type="component" value="Unassembled WGS sequence"/>
</dbReference>
<dbReference type="CDD" id="cd04301">
    <property type="entry name" value="NAT_SF"/>
    <property type="match status" value="1"/>
</dbReference>
<name>A0ABS7ABJ0_9PROT</name>
<evidence type="ECO:0000259" key="3">
    <source>
        <dbReference type="PROSITE" id="PS51186"/>
    </source>
</evidence>
<evidence type="ECO:0000256" key="2">
    <source>
        <dbReference type="ARBA" id="ARBA00023315"/>
    </source>
</evidence>
<dbReference type="PROSITE" id="PS51186">
    <property type="entry name" value="GNAT"/>
    <property type="match status" value="1"/>
</dbReference>
<evidence type="ECO:0000313" key="4">
    <source>
        <dbReference type="EMBL" id="MBW6399656.1"/>
    </source>
</evidence>
<keyword evidence="2" id="KW-0012">Acyltransferase</keyword>
<gene>
    <name evidence="4" type="ORF">KPL78_17485</name>
</gene>
<evidence type="ECO:0000256" key="1">
    <source>
        <dbReference type="ARBA" id="ARBA00022679"/>
    </source>
</evidence>
<dbReference type="Gene3D" id="3.40.630.30">
    <property type="match status" value="1"/>
</dbReference>
<dbReference type="SUPFAM" id="SSF55729">
    <property type="entry name" value="Acyl-CoA N-acyltransferases (Nat)"/>
    <property type="match status" value="1"/>
</dbReference>
<dbReference type="InterPro" id="IPR016181">
    <property type="entry name" value="Acyl_CoA_acyltransferase"/>
</dbReference>
<dbReference type="PANTHER" id="PTHR43877">
    <property type="entry name" value="AMINOALKYLPHOSPHONATE N-ACETYLTRANSFERASE-RELATED-RELATED"/>
    <property type="match status" value="1"/>
</dbReference>
<reference evidence="4 5" key="1">
    <citation type="submission" date="2021-07" db="EMBL/GenBank/DDBJ databases">
        <authorList>
            <person name="So Y."/>
        </authorList>
    </citation>
    <scope>NUCLEOTIDE SEQUENCE [LARGE SCALE GENOMIC DNA]</scope>
    <source>
        <strain evidence="4 5">HJA6</strain>
    </source>
</reference>
<dbReference type="Pfam" id="PF00583">
    <property type="entry name" value="Acetyltransf_1"/>
    <property type="match status" value="1"/>
</dbReference>
<dbReference type="PANTHER" id="PTHR43877:SF2">
    <property type="entry name" value="AMINOALKYLPHOSPHONATE N-ACETYLTRANSFERASE-RELATED"/>
    <property type="match status" value="1"/>
</dbReference>
<keyword evidence="5" id="KW-1185">Reference proteome</keyword>
<proteinExistence type="predicted"/>
<organism evidence="4 5">
    <name type="scientific">Roseomonas alba</name>
    <dbReference type="NCBI Taxonomy" id="2846776"/>
    <lineage>
        <taxon>Bacteria</taxon>
        <taxon>Pseudomonadati</taxon>
        <taxon>Pseudomonadota</taxon>
        <taxon>Alphaproteobacteria</taxon>
        <taxon>Acetobacterales</taxon>
        <taxon>Roseomonadaceae</taxon>
        <taxon>Roseomonas</taxon>
    </lineage>
</organism>
<accession>A0ABS7ABJ0</accession>
<sequence>MIEPAPIVAQADPADRAALAPLLAEMGRYYAEGLDDSLLARAAEALTTPAGRAGPFCLIARCNGMPAGFVSLSGFFPAFDFTWGLLLKDLFVAEAARGTGTARALMTAAMRFAGDGGYTRMDWTTDATNSRARRFYAGLGVAPADKVFYRMTDDALAAAAEDRWPPRRDPG</sequence>
<dbReference type="InterPro" id="IPR050832">
    <property type="entry name" value="Bact_Acetyltransf"/>
</dbReference>
<dbReference type="EMBL" id="JAHYBZ010000006">
    <property type="protein sequence ID" value="MBW6399656.1"/>
    <property type="molecule type" value="Genomic_DNA"/>
</dbReference>
<evidence type="ECO:0000313" key="5">
    <source>
        <dbReference type="Proteomes" id="UP001196565"/>
    </source>
</evidence>
<protein>
    <submittedName>
        <fullName evidence="4">GNAT family N-acetyltransferase</fullName>
    </submittedName>
</protein>
<dbReference type="RefSeq" id="WP_219764262.1">
    <property type="nucleotide sequence ID" value="NZ_JAHYBZ010000006.1"/>
</dbReference>